<name>A0A7M7SXQ9_STRPU</name>
<dbReference type="KEGG" id="spu:764026"/>
<sequence length="388" mass="43815">MLGSIWNFVKRHRRKFLVLGAVAGGASLLYKYAEWKLKEWRETEEAECLAMARRAHHFESNQRTCNMTVLSMIPKLRELLLYHLNSEELIQKLKSGTENKVVVWNELKVVSFTRMVVSVYSTVLLTAFLRVQLNILGGYMYLDTLAGKNGLTYYQVHATQDVQKEYLAMVQYLLTDGLTELINHVREVVQNVVGSISLQQLLSLSDMEEIIAKVRGQVETTQYGGEVVVPDCSIHPLGRYLLKPEGLDGEESACRLSDDQLVLSQMQIETRDLVESHDFSCVMNSCLDIGFSRLLDNMAEFFRPVTTRNGESPCGLKLAMAKAIPIVNGQVNALCCDTPNHFIQELLLMQCVKDFASNVYEGFSQPPAHEERNGDVRSPNDNGSVERI</sequence>
<evidence type="ECO:0000256" key="1">
    <source>
        <dbReference type="ARBA" id="ARBA00011494"/>
    </source>
</evidence>
<evidence type="ECO:0000256" key="4">
    <source>
        <dbReference type="ARBA" id="ARBA00025338"/>
    </source>
</evidence>
<evidence type="ECO:0000256" key="3">
    <source>
        <dbReference type="ARBA" id="ARBA00022593"/>
    </source>
</evidence>
<feature type="compositionally biased region" description="Polar residues" evidence="6">
    <location>
        <begin position="379"/>
        <end position="388"/>
    </location>
</feature>
<dbReference type="InParanoid" id="A0A7M7SXQ9"/>
<dbReference type="PANTHER" id="PTHR28080:SF1">
    <property type="entry name" value="PEROXISOMAL BIOGENESIS FACTOR 3"/>
    <property type="match status" value="1"/>
</dbReference>
<dbReference type="RefSeq" id="XP_030839053.1">
    <property type="nucleotide sequence ID" value="XM_030983193.1"/>
</dbReference>
<comment type="subunit">
    <text evidence="1">Interacts with PEX19.</text>
</comment>
<feature type="region of interest" description="Disordered" evidence="6">
    <location>
        <begin position="363"/>
        <end position="388"/>
    </location>
</feature>
<dbReference type="OMA" id="FTRTVCA"/>
<reference evidence="8" key="1">
    <citation type="submission" date="2015-02" db="EMBL/GenBank/DDBJ databases">
        <title>Genome sequencing for Strongylocentrotus purpuratus.</title>
        <authorList>
            <person name="Murali S."/>
            <person name="Liu Y."/>
            <person name="Vee V."/>
            <person name="English A."/>
            <person name="Wang M."/>
            <person name="Skinner E."/>
            <person name="Han Y."/>
            <person name="Muzny D.M."/>
            <person name="Worley K.C."/>
            <person name="Gibbs R.A."/>
        </authorList>
    </citation>
    <scope>NUCLEOTIDE SEQUENCE</scope>
</reference>
<dbReference type="GO" id="GO:0030674">
    <property type="term" value="F:protein-macromolecule adaptor activity"/>
    <property type="evidence" value="ECO:0000318"/>
    <property type="project" value="GO_Central"/>
</dbReference>
<evidence type="ECO:0000256" key="6">
    <source>
        <dbReference type="SAM" id="MobiDB-lite"/>
    </source>
</evidence>
<dbReference type="InterPro" id="IPR006966">
    <property type="entry name" value="Peroxin-3"/>
</dbReference>
<keyword evidence="8" id="KW-1185">Reference proteome</keyword>
<dbReference type="GO" id="GO:0045046">
    <property type="term" value="P:protein import into peroxisome membrane"/>
    <property type="evidence" value="ECO:0000318"/>
    <property type="project" value="GO_Central"/>
</dbReference>
<organism evidence="7 8">
    <name type="scientific">Strongylocentrotus purpuratus</name>
    <name type="common">Purple sea urchin</name>
    <dbReference type="NCBI Taxonomy" id="7668"/>
    <lineage>
        <taxon>Eukaryota</taxon>
        <taxon>Metazoa</taxon>
        <taxon>Echinodermata</taxon>
        <taxon>Eleutherozoa</taxon>
        <taxon>Echinozoa</taxon>
        <taxon>Echinoidea</taxon>
        <taxon>Euechinoidea</taxon>
        <taxon>Echinacea</taxon>
        <taxon>Camarodonta</taxon>
        <taxon>Echinidea</taxon>
        <taxon>Strongylocentrotidae</taxon>
        <taxon>Strongylocentrotus</taxon>
    </lineage>
</organism>
<reference evidence="7" key="2">
    <citation type="submission" date="2021-01" db="UniProtKB">
        <authorList>
            <consortium name="EnsemblMetazoa"/>
        </authorList>
    </citation>
    <scope>IDENTIFICATION</scope>
</reference>
<accession>A0A7M7SXQ9</accession>
<dbReference type="EnsemblMetazoa" id="XM_030983193">
    <property type="protein sequence ID" value="XP_030839053"/>
    <property type="gene ID" value="LOC764026"/>
</dbReference>
<proteinExistence type="predicted"/>
<dbReference type="OrthoDB" id="45930at2759"/>
<comment type="function">
    <text evidence="4">Involved in peroxisome biosynthesis and integrity. Assembles membrane vesicles before the matrix proteins are translocated. As a docking factor for PEX19, is necessary for the import of peroxisomal membrane proteins in the peroxisomes.</text>
</comment>
<evidence type="ECO:0000256" key="5">
    <source>
        <dbReference type="ARBA" id="ARBA00029630"/>
    </source>
</evidence>
<dbReference type="AlphaFoldDB" id="A0A7M7SXQ9"/>
<dbReference type="Pfam" id="PF04882">
    <property type="entry name" value="Peroxin-3"/>
    <property type="match status" value="1"/>
</dbReference>
<dbReference type="PANTHER" id="PTHR28080">
    <property type="entry name" value="PEROXISOMAL BIOGENESIS FACTOR 3"/>
    <property type="match status" value="1"/>
</dbReference>
<evidence type="ECO:0000313" key="8">
    <source>
        <dbReference type="Proteomes" id="UP000007110"/>
    </source>
</evidence>
<protein>
    <recommendedName>
        <fullName evidence="2">Peroxisomal biogenesis factor 3</fullName>
    </recommendedName>
    <alternativeName>
        <fullName evidence="5">Peroxisomal assembly protein PEX3</fullName>
    </alternativeName>
</protein>
<keyword evidence="3" id="KW-0962">Peroxisome biogenesis</keyword>
<dbReference type="GO" id="GO:0005778">
    <property type="term" value="C:peroxisomal membrane"/>
    <property type="evidence" value="ECO:0000318"/>
    <property type="project" value="GO_Central"/>
</dbReference>
<evidence type="ECO:0000256" key="2">
    <source>
        <dbReference type="ARBA" id="ARBA00014294"/>
    </source>
</evidence>
<dbReference type="Proteomes" id="UP000007110">
    <property type="component" value="Unassembled WGS sequence"/>
</dbReference>
<evidence type="ECO:0000313" key="7">
    <source>
        <dbReference type="EnsemblMetazoa" id="XP_030839053"/>
    </source>
</evidence>
<dbReference type="GeneID" id="764026"/>